<accession>A0A1Y2BW73</accession>
<evidence type="ECO:0000313" key="10">
    <source>
        <dbReference type="EMBL" id="ORY39009.1"/>
    </source>
</evidence>
<keyword evidence="3" id="KW-0813">Transport</keyword>
<evidence type="ECO:0000256" key="3">
    <source>
        <dbReference type="ARBA" id="ARBA00022448"/>
    </source>
</evidence>
<feature type="domain" description="T-SNARE coiled-coil homology" evidence="9">
    <location>
        <begin position="170"/>
        <end position="232"/>
    </location>
</feature>
<dbReference type="GO" id="GO:0005484">
    <property type="term" value="F:SNAP receptor activity"/>
    <property type="evidence" value="ECO:0007669"/>
    <property type="project" value="InterPro"/>
</dbReference>
<dbReference type="GO" id="GO:0005886">
    <property type="term" value="C:plasma membrane"/>
    <property type="evidence" value="ECO:0007669"/>
    <property type="project" value="TreeGrafter"/>
</dbReference>
<dbReference type="STRING" id="329046.A0A1Y2BW73"/>
<dbReference type="PANTHER" id="PTHR19957:SF307">
    <property type="entry name" value="PROTEIN SSO1-RELATED"/>
    <property type="match status" value="1"/>
</dbReference>
<dbReference type="SMART" id="SM00397">
    <property type="entry name" value="t_SNARE"/>
    <property type="match status" value="1"/>
</dbReference>
<evidence type="ECO:0000256" key="2">
    <source>
        <dbReference type="ARBA" id="ARBA00009063"/>
    </source>
</evidence>
<dbReference type="GO" id="GO:0031201">
    <property type="term" value="C:SNARE complex"/>
    <property type="evidence" value="ECO:0007669"/>
    <property type="project" value="TreeGrafter"/>
</dbReference>
<keyword evidence="6 8" id="KW-0472">Membrane</keyword>
<dbReference type="GO" id="GO:0048278">
    <property type="term" value="P:vesicle docking"/>
    <property type="evidence" value="ECO:0007669"/>
    <property type="project" value="TreeGrafter"/>
</dbReference>
<dbReference type="SUPFAM" id="SSF47661">
    <property type="entry name" value="t-snare proteins"/>
    <property type="match status" value="1"/>
</dbReference>
<evidence type="ECO:0000256" key="6">
    <source>
        <dbReference type="ARBA" id="ARBA00023136"/>
    </source>
</evidence>
<dbReference type="PANTHER" id="PTHR19957">
    <property type="entry name" value="SYNTAXIN"/>
    <property type="match status" value="1"/>
</dbReference>
<protein>
    <submittedName>
        <fullName evidence="10">t-SNARE</fullName>
    </submittedName>
</protein>
<keyword evidence="11" id="KW-1185">Reference proteome</keyword>
<name>A0A1Y2BW73_9FUNG</name>
<evidence type="ECO:0000259" key="9">
    <source>
        <dbReference type="PROSITE" id="PS50192"/>
    </source>
</evidence>
<comment type="caution">
    <text evidence="10">The sequence shown here is derived from an EMBL/GenBank/DDBJ whole genome shotgun (WGS) entry which is preliminary data.</text>
</comment>
<evidence type="ECO:0000256" key="4">
    <source>
        <dbReference type="ARBA" id="ARBA00022692"/>
    </source>
</evidence>
<dbReference type="Pfam" id="PF05739">
    <property type="entry name" value="SNARE"/>
    <property type="match status" value="1"/>
</dbReference>
<feature type="transmembrane region" description="Helical" evidence="8">
    <location>
        <begin position="244"/>
        <end position="265"/>
    </location>
</feature>
<dbReference type="AlphaFoldDB" id="A0A1Y2BW73"/>
<dbReference type="OrthoDB" id="10255013at2759"/>
<dbReference type="GO" id="GO:0006906">
    <property type="term" value="P:vesicle fusion"/>
    <property type="evidence" value="ECO:0007669"/>
    <property type="project" value="TreeGrafter"/>
</dbReference>
<dbReference type="GO" id="GO:0000149">
    <property type="term" value="F:SNARE binding"/>
    <property type="evidence" value="ECO:0007669"/>
    <property type="project" value="TreeGrafter"/>
</dbReference>
<dbReference type="Gene3D" id="1.20.5.110">
    <property type="match status" value="1"/>
</dbReference>
<dbReference type="InterPro" id="IPR045242">
    <property type="entry name" value="Syntaxin"/>
</dbReference>
<dbReference type="FunFam" id="1.20.5.110:FF:000008">
    <property type="entry name" value="Syntaxin 132"/>
    <property type="match status" value="1"/>
</dbReference>
<evidence type="ECO:0000256" key="5">
    <source>
        <dbReference type="ARBA" id="ARBA00022989"/>
    </source>
</evidence>
<dbReference type="Pfam" id="PF00804">
    <property type="entry name" value="Syntaxin"/>
    <property type="match status" value="1"/>
</dbReference>
<dbReference type="GO" id="GO:0006887">
    <property type="term" value="P:exocytosis"/>
    <property type="evidence" value="ECO:0007669"/>
    <property type="project" value="TreeGrafter"/>
</dbReference>
<comment type="subcellular location">
    <subcellularLocation>
        <location evidence="1">Membrane</location>
        <topology evidence="1">Single-pass type IV membrane protein</topology>
    </subcellularLocation>
</comment>
<dbReference type="Proteomes" id="UP000193642">
    <property type="component" value="Unassembled WGS sequence"/>
</dbReference>
<evidence type="ECO:0000256" key="7">
    <source>
        <dbReference type="RuleBase" id="RU003858"/>
    </source>
</evidence>
<dbReference type="InterPro" id="IPR010989">
    <property type="entry name" value="SNARE"/>
</dbReference>
<reference evidence="10 11" key="1">
    <citation type="submission" date="2016-07" db="EMBL/GenBank/DDBJ databases">
        <title>Pervasive Adenine N6-methylation of Active Genes in Fungi.</title>
        <authorList>
            <consortium name="DOE Joint Genome Institute"/>
            <person name="Mondo S.J."/>
            <person name="Dannebaum R.O."/>
            <person name="Kuo R.C."/>
            <person name="Labutti K."/>
            <person name="Haridas S."/>
            <person name="Kuo A."/>
            <person name="Salamov A."/>
            <person name="Ahrendt S.R."/>
            <person name="Lipzen A."/>
            <person name="Sullivan W."/>
            <person name="Andreopoulos W.B."/>
            <person name="Clum A."/>
            <person name="Lindquist E."/>
            <person name="Daum C."/>
            <person name="Ramamoorthy G.K."/>
            <person name="Gryganskyi A."/>
            <person name="Culley D."/>
            <person name="Magnuson J.K."/>
            <person name="James T.Y."/>
            <person name="O'Malley M.A."/>
            <person name="Stajich J.E."/>
            <person name="Spatafora J.W."/>
            <person name="Visel A."/>
            <person name="Grigoriev I.V."/>
        </authorList>
    </citation>
    <scope>NUCLEOTIDE SEQUENCE [LARGE SCALE GENOMIC DNA]</scope>
    <source>
        <strain evidence="10 11">JEL800</strain>
    </source>
</reference>
<sequence length="268" mass="30488">MTNPFIFKPTQIETIRDDITTVKKTIDQIQSAHENALNVISEAQSAETTKELERLMDRANQLSSGIRNRLKAMEAANKKFAKQTRSGDARIRVTQHGAIAKKFLDVMMEYKDIQKKYQDKYKQRMQRQFLIVKPNASEAEVEKMMNDDKGPVFAQSIMHQGQKAEAKRALAEIQDRHADVQRIEKSIIELQQLFIDMSVLVAAQGELINQIEIHVDDAIDQTEQGVNALHKAVKLQKKTRKKMCIIIGLLIGVFLIIGLGVYFGVIKK</sequence>
<dbReference type="GO" id="GO:0006886">
    <property type="term" value="P:intracellular protein transport"/>
    <property type="evidence" value="ECO:0007669"/>
    <property type="project" value="InterPro"/>
</dbReference>
<organism evidence="10 11">
    <name type="scientific">Rhizoclosmatium globosum</name>
    <dbReference type="NCBI Taxonomy" id="329046"/>
    <lineage>
        <taxon>Eukaryota</taxon>
        <taxon>Fungi</taxon>
        <taxon>Fungi incertae sedis</taxon>
        <taxon>Chytridiomycota</taxon>
        <taxon>Chytridiomycota incertae sedis</taxon>
        <taxon>Chytridiomycetes</taxon>
        <taxon>Chytridiales</taxon>
        <taxon>Chytriomycetaceae</taxon>
        <taxon>Rhizoclosmatium</taxon>
    </lineage>
</organism>
<dbReference type="SMART" id="SM00503">
    <property type="entry name" value="SynN"/>
    <property type="match status" value="1"/>
</dbReference>
<dbReference type="InterPro" id="IPR006011">
    <property type="entry name" value="Syntaxin_N"/>
</dbReference>
<evidence type="ECO:0000256" key="1">
    <source>
        <dbReference type="ARBA" id="ARBA00004211"/>
    </source>
</evidence>
<dbReference type="CDD" id="cd15848">
    <property type="entry name" value="SNARE_syntaxin1-like"/>
    <property type="match status" value="1"/>
</dbReference>
<dbReference type="PROSITE" id="PS00914">
    <property type="entry name" value="SYNTAXIN"/>
    <property type="match status" value="1"/>
</dbReference>
<gene>
    <name evidence="10" type="ORF">BCR33DRAFT_700155</name>
</gene>
<evidence type="ECO:0000313" key="11">
    <source>
        <dbReference type="Proteomes" id="UP000193642"/>
    </source>
</evidence>
<dbReference type="PROSITE" id="PS50192">
    <property type="entry name" value="T_SNARE"/>
    <property type="match status" value="1"/>
</dbReference>
<dbReference type="CDD" id="cd00179">
    <property type="entry name" value="SynN"/>
    <property type="match status" value="1"/>
</dbReference>
<evidence type="ECO:0000256" key="8">
    <source>
        <dbReference type="SAM" id="Phobius"/>
    </source>
</evidence>
<proteinExistence type="inferred from homology"/>
<dbReference type="InterPro" id="IPR000727">
    <property type="entry name" value="T_SNARE_dom"/>
</dbReference>
<keyword evidence="5 8" id="KW-1133">Transmembrane helix</keyword>
<keyword evidence="4 8" id="KW-0812">Transmembrane</keyword>
<dbReference type="InterPro" id="IPR006012">
    <property type="entry name" value="Syntaxin/epimorphin_CS"/>
</dbReference>
<comment type="similarity">
    <text evidence="2 7">Belongs to the syntaxin family.</text>
</comment>
<dbReference type="Gene3D" id="1.20.58.70">
    <property type="match status" value="1"/>
</dbReference>
<dbReference type="GO" id="GO:0012505">
    <property type="term" value="C:endomembrane system"/>
    <property type="evidence" value="ECO:0007669"/>
    <property type="project" value="TreeGrafter"/>
</dbReference>
<dbReference type="EMBL" id="MCGO01000041">
    <property type="protein sequence ID" value="ORY39009.1"/>
    <property type="molecule type" value="Genomic_DNA"/>
</dbReference>